<dbReference type="CDD" id="cd04301">
    <property type="entry name" value="NAT_SF"/>
    <property type="match status" value="1"/>
</dbReference>
<dbReference type="PANTHER" id="PTHR13947:SF58">
    <property type="entry name" value="8B (PUTATIVE,_PSEUDO-RELATED"/>
    <property type="match status" value="1"/>
</dbReference>
<feature type="non-terminal residue" evidence="4">
    <location>
        <position position="1"/>
    </location>
</feature>
<dbReference type="AlphaFoldDB" id="A0AAD1WLR3"/>
<feature type="transmembrane region" description="Helical" evidence="2">
    <location>
        <begin position="46"/>
        <end position="78"/>
    </location>
</feature>
<dbReference type="Gene3D" id="3.40.630.30">
    <property type="match status" value="1"/>
</dbReference>
<keyword evidence="1" id="KW-0808">Transferase</keyword>
<dbReference type="GO" id="GO:0008080">
    <property type="term" value="F:N-acetyltransferase activity"/>
    <property type="evidence" value="ECO:0007669"/>
    <property type="project" value="InterPro"/>
</dbReference>
<protein>
    <submittedName>
        <fullName evidence="4">Probable N-acetyltransferase camello</fullName>
    </submittedName>
</protein>
<reference evidence="4" key="1">
    <citation type="submission" date="2022-03" db="EMBL/GenBank/DDBJ databases">
        <authorList>
            <person name="Alioto T."/>
            <person name="Alioto T."/>
            <person name="Gomez Garrido J."/>
        </authorList>
    </citation>
    <scope>NUCLEOTIDE SEQUENCE</scope>
</reference>
<sequence length="186" mass="20951">EIMTDCRIRLYQESDYGMVREVYAQCVKDLTPDGFYQALRFSHIRLFMLAIFLLSLLTTGSFLVSVLGIILVMVVLWMCSREFFHSYVHVTFSNDMLDIGKYYLQREGYGFWVAECGGKVVGTVAAAPLTHVGGKKHVELRRMAVIKSHRGRGIAKALCKTIIDFARKKGFQAVILETSIAQVGGQ</sequence>
<evidence type="ECO:0000259" key="3">
    <source>
        <dbReference type="PROSITE" id="PS51186"/>
    </source>
</evidence>
<keyword evidence="5" id="KW-1185">Reference proteome</keyword>
<dbReference type="PANTHER" id="PTHR13947">
    <property type="entry name" value="GNAT FAMILY N-ACETYLTRANSFERASE"/>
    <property type="match status" value="1"/>
</dbReference>
<keyword evidence="2" id="KW-0812">Transmembrane</keyword>
<evidence type="ECO:0000256" key="2">
    <source>
        <dbReference type="SAM" id="Phobius"/>
    </source>
</evidence>
<dbReference type="PROSITE" id="PS51186">
    <property type="entry name" value="GNAT"/>
    <property type="match status" value="1"/>
</dbReference>
<dbReference type="Proteomes" id="UP001295444">
    <property type="component" value="Chromosome 10"/>
</dbReference>
<dbReference type="InterPro" id="IPR016181">
    <property type="entry name" value="Acyl_CoA_acyltransferase"/>
</dbReference>
<gene>
    <name evidence="4" type="ORF">PECUL_23A004983</name>
</gene>
<name>A0AAD1WLR3_PELCU</name>
<feature type="domain" description="N-acetyltransferase" evidence="3">
    <location>
        <begin position="71"/>
        <end position="186"/>
    </location>
</feature>
<evidence type="ECO:0000313" key="5">
    <source>
        <dbReference type="Proteomes" id="UP001295444"/>
    </source>
</evidence>
<dbReference type="InterPro" id="IPR000182">
    <property type="entry name" value="GNAT_dom"/>
</dbReference>
<proteinExistence type="predicted"/>
<accession>A0AAD1WLR3</accession>
<dbReference type="Pfam" id="PF00583">
    <property type="entry name" value="Acetyltransf_1"/>
    <property type="match status" value="1"/>
</dbReference>
<dbReference type="InterPro" id="IPR050769">
    <property type="entry name" value="NAT_camello-type"/>
</dbReference>
<keyword evidence="2" id="KW-0472">Membrane</keyword>
<keyword evidence="2" id="KW-1133">Transmembrane helix</keyword>
<dbReference type="SUPFAM" id="SSF55729">
    <property type="entry name" value="Acyl-CoA N-acyltransferases (Nat)"/>
    <property type="match status" value="1"/>
</dbReference>
<organism evidence="4 5">
    <name type="scientific">Pelobates cultripes</name>
    <name type="common">Western spadefoot toad</name>
    <dbReference type="NCBI Taxonomy" id="61616"/>
    <lineage>
        <taxon>Eukaryota</taxon>
        <taxon>Metazoa</taxon>
        <taxon>Chordata</taxon>
        <taxon>Craniata</taxon>
        <taxon>Vertebrata</taxon>
        <taxon>Euteleostomi</taxon>
        <taxon>Amphibia</taxon>
        <taxon>Batrachia</taxon>
        <taxon>Anura</taxon>
        <taxon>Pelobatoidea</taxon>
        <taxon>Pelobatidae</taxon>
        <taxon>Pelobates</taxon>
    </lineage>
</organism>
<dbReference type="EMBL" id="OW240921">
    <property type="protein sequence ID" value="CAH2319384.1"/>
    <property type="molecule type" value="Genomic_DNA"/>
</dbReference>
<evidence type="ECO:0000256" key="1">
    <source>
        <dbReference type="ARBA" id="ARBA00022679"/>
    </source>
</evidence>
<evidence type="ECO:0000313" key="4">
    <source>
        <dbReference type="EMBL" id="CAH2319384.1"/>
    </source>
</evidence>